<sequence length="291" mass="33664">MADNSNTFIQWFKERNVNVDLLETLLNASQNEAAITNEEVVGEVHENKENESDNCMAVEFDIDNFLEAVRELPSLWDVNHRTYKDRLVKLNSWKKLALKFCKDEDFLQKKLKNLKDTLKKCLDKRNRMTRSGAAASNLPKYKFFDQMSFLHEKSANKPTDSNVDVVPDFASPSFHSQCSILPLSPSVSSCSSELIITENRKRLSCTRPSIPKKARIKNQNDESLSQLSQSLVECDKMIKKSMEDVEEDETTLFCRSLIPMMKELPIKENRRAMIKIRTLLFNMKYGEHEEI</sequence>
<name>A0ABM4DKS6_HYDVU</name>
<keyword evidence="2" id="KW-0175">Coiled coil</keyword>
<dbReference type="Pfam" id="PF10545">
    <property type="entry name" value="MADF_DNA_bdg"/>
    <property type="match status" value="1"/>
</dbReference>
<evidence type="ECO:0000259" key="3">
    <source>
        <dbReference type="PROSITE" id="PS51029"/>
    </source>
</evidence>
<accession>A0ABM4DKS6</accession>
<comment type="subcellular location">
    <subcellularLocation>
        <location evidence="1">Nucleus</location>
    </subcellularLocation>
</comment>
<evidence type="ECO:0000313" key="5">
    <source>
        <dbReference type="Proteomes" id="UP001652625"/>
    </source>
</evidence>
<feature type="domain" description="BESS" evidence="4">
    <location>
        <begin position="247"/>
        <end position="286"/>
    </location>
</feature>
<evidence type="ECO:0000256" key="2">
    <source>
        <dbReference type="SAM" id="Coils"/>
    </source>
</evidence>
<dbReference type="PANTHER" id="PTHR12243">
    <property type="entry name" value="MADF DOMAIN TRANSCRIPTION FACTOR"/>
    <property type="match status" value="1"/>
</dbReference>
<feature type="domain" description="MADF" evidence="3">
    <location>
        <begin position="64"/>
        <end position="155"/>
    </location>
</feature>
<dbReference type="PANTHER" id="PTHR12243:SF67">
    <property type="entry name" value="COREPRESSOR OF PANGOLIN, ISOFORM A-RELATED"/>
    <property type="match status" value="1"/>
</dbReference>
<evidence type="ECO:0000256" key="1">
    <source>
        <dbReference type="PROSITE-ProRule" id="PRU00371"/>
    </source>
</evidence>
<dbReference type="PROSITE" id="PS51031">
    <property type="entry name" value="BESS"/>
    <property type="match status" value="1"/>
</dbReference>
<dbReference type="InterPro" id="IPR004210">
    <property type="entry name" value="BESS_motif"/>
</dbReference>
<gene>
    <name evidence="6" type="primary">LOC136091461</name>
</gene>
<dbReference type="PROSITE" id="PS51029">
    <property type="entry name" value="MADF"/>
    <property type="match status" value="1"/>
</dbReference>
<dbReference type="Proteomes" id="UP001652625">
    <property type="component" value="Chromosome 15"/>
</dbReference>
<organism evidence="5 6">
    <name type="scientific">Hydra vulgaris</name>
    <name type="common">Hydra</name>
    <name type="synonym">Hydra attenuata</name>
    <dbReference type="NCBI Taxonomy" id="6087"/>
    <lineage>
        <taxon>Eukaryota</taxon>
        <taxon>Metazoa</taxon>
        <taxon>Cnidaria</taxon>
        <taxon>Hydrozoa</taxon>
        <taxon>Hydroidolina</taxon>
        <taxon>Anthoathecata</taxon>
        <taxon>Aplanulata</taxon>
        <taxon>Hydridae</taxon>
        <taxon>Hydra</taxon>
    </lineage>
</organism>
<protein>
    <submittedName>
        <fullName evidence="6">Uncharacterized protein LOC136091461</fullName>
    </submittedName>
</protein>
<keyword evidence="5" id="KW-1185">Reference proteome</keyword>
<dbReference type="InterPro" id="IPR006578">
    <property type="entry name" value="MADF-dom"/>
</dbReference>
<evidence type="ECO:0000259" key="4">
    <source>
        <dbReference type="PROSITE" id="PS51031"/>
    </source>
</evidence>
<reference evidence="6" key="1">
    <citation type="submission" date="2025-08" db="UniProtKB">
        <authorList>
            <consortium name="RefSeq"/>
        </authorList>
    </citation>
    <scope>IDENTIFICATION</scope>
</reference>
<dbReference type="Pfam" id="PF02944">
    <property type="entry name" value="BESS"/>
    <property type="match status" value="1"/>
</dbReference>
<dbReference type="SMART" id="SM00595">
    <property type="entry name" value="MADF"/>
    <property type="match status" value="1"/>
</dbReference>
<feature type="coiled-coil region" evidence="2">
    <location>
        <begin position="104"/>
        <end position="131"/>
    </location>
</feature>
<keyword evidence="1" id="KW-0539">Nucleus</keyword>
<proteinExistence type="predicted"/>
<evidence type="ECO:0000313" key="6">
    <source>
        <dbReference type="RefSeq" id="XP_065675137.1"/>
    </source>
</evidence>
<dbReference type="RefSeq" id="XP_065675137.1">
    <property type="nucleotide sequence ID" value="XM_065819065.1"/>
</dbReference>
<dbReference type="InterPro" id="IPR039353">
    <property type="entry name" value="TF_Adf1"/>
</dbReference>
<dbReference type="GeneID" id="136091461"/>